<dbReference type="SUPFAM" id="SSF50331">
    <property type="entry name" value="MOP-like"/>
    <property type="match status" value="1"/>
</dbReference>
<name>A0A037ZJG2_9RHOB</name>
<protein>
    <submittedName>
        <fullName evidence="9">Sugar ABC transporter ATP-binding protein</fullName>
    </submittedName>
</protein>
<dbReference type="PROSITE" id="PS00211">
    <property type="entry name" value="ABC_TRANSPORTER_1"/>
    <property type="match status" value="1"/>
</dbReference>
<dbReference type="Pfam" id="PF00005">
    <property type="entry name" value="ABC_tran"/>
    <property type="match status" value="1"/>
</dbReference>
<evidence type="ECO:0000313" key="9">
    <source>
        <dbReference type="EMBL" id="KAJ56248.1"/>
    </source>
</evidence>
<dbReference type="InterPro" id="IPR012340">
    <property type="entry name" value="NA-bd_OB-fold"/>
</dbReference>
<keyword evidence="3" id="KW-1003">Cell membrane</keyword>
<keyword evidence="10" id="KW-1185">Reference proteome</keyword>
<dbReference type="OrthoDB" id="9802264at2"/>
<comment type="similarity">
    <text evidence="1">Belongs to the ABC transporter superfamily.</text>
</comment>
<dbReference type="AlphaFoldDB" id="A0A037ZJG2"/>
<evidence type="ECO:0000256" key="1">
    <source>
        <dbReference type="ARBA" id="ARBA00005417"/>
    </source>
</evidence>
<comment type="caution">
    <text evidence="9">The sequence shown here is derived from an EMBL/GenBank/DDBJ whole genome shotgun (WGS) entry which is preliminary data.</text>
</comment>
<keyword evidence="4" id="KW-0547">Nucleotide-binding</keyword>
<evidence type="ECO:0000256" key="4">
    <source>
        <dbReference type="ARBA" id="ARBA00022741"/>
    </source>
</evidence>
<dbReference type="GO" id="GO:0140359">
    <property type="term" value="F:ABC-type transporter activity"/>
    <property type="evidence" value="ECO:0007669"/>
    <property type="project" value="UniProtKB-ARBA"/>
</dbReference>
<keyword evidence="5 9" id="KW-0067">ATP-binding</keyword>
<dbReference type="Pfam" id="PF08402">
    <property type="entry name" value="TOBE_2"/>
    <property type="match status" value="1"/>
</dbReference>
<evidence type="ECO:0000256" key="6">
    <source>
        <dbReference type="ARBA" id="ARBA00022967"/>
    </source>
</evidence>
<dbReference type="SMART" id="SM00382">
    <property type="entry name" value="AAA"/>
    <property type="match status" value="1"/>
</dbReference>
<dbReference type="PANTHER" id="PTHR43875:SF15">
    <property type="entry name" value="TREHALOSE IMPORT ATP-BINDING PROTEIN SUGC"/>
    <property type="match status" value="1"/>
</dbReference>
<dbReference type="Gene3D" id="2.40.50.140">
    <property type="entry name" value="Nucleic acid-binding proteins"/>
    <property type="match status" value="1"/>
</dbReference>
<dbReference type="InterPro" id="IPR047641">
    <property type="entry name" value="ABC_transpr_MalK/UgpC-like"/>
</dbReference>
<dbReference type="InterPro" id="IPR013611">
    <property type="entry name" value="Transp-assoc_OB_typ2"/>
</dbReference>
<dbReference type="STRING" id="1454373.ACMU_10880"/>
<dbReference type="SUPFAM" id="SSF52540">
    <property type="entry name" value="P-loop containing nucleoside triphosphate hydrolases"/>
    <property type="match status" value="1"/>
</dbReference>
<proteinExistence type="inferred from homology"/>
<dbReference type="GO" id="GO:0016887">
    <property type="term" value="F:ATP hydrolysis activity"/>
    <property type="evidence" value="ECO:0007669"/>
    <property type="project" value="InterPro"/>
</dbReference>
<evidence type="ECO:0000256" key="7">
    <source>
        <dbReference type="ARBA" id="ARBA00023136"/>
    </source>
</evidence>
<dbReference type="Gene3D" id="3.40.50.300">
    <property type="entry name" value="P-loop containing nucleotide triphosphate hydrolases"/>
    <property type="match status" value="1"/>
</dbReference>
<dbReference type="GO" id="GO:0005524">
    <property type="term" value="F:ATP binding"/>
    <property type="evidence" value="ECO:0007669"/>
    <property type="project" value="UniProtKB-KW"/>
</dbReference>
<dbReference type="EMBL" id="JFKE01000003">
    <property type="protein sequence ID" value="KAJ56248.1"/>
    <property type="molecule type" value="Genomic_DNA"/>
</dbReference>
<dbReference type="Gene3D" id="2.40.50.100">
    <property type="match status" value="2"/>
</dbReference>
<gene>
    <name evidence="9" type="ORF">ACMU_10880</name>
</gene>
<evidence type="ECO:0000256" key="5">
    <source>
        <dbReference type="ARBA" id="ARBA00022840"/>
    </source>
</evidence>
<keyword evidence="6" id="KW-1278">Translocase</keyword>
<dbReference type="InterPro" id="IPR027417">
    <property type="entry name" value="P-loop_NTPase"/>
</dbReference>
<dbReference type="PROSITE" id="PS50893">
    <property type="entry name" value="ABC_TRANSPORTER_2"/>
    <property type="match status" value="1"/>
</dbReference>
<sequence length="347" mass="37799">MAEIELRNLSKAWDASVAVDGIDLTLADGEFAAILGPSGCGKSTTLFMLSGVYTPTGGEIRFDGAVVNDVEPRDRNVGIVFQSYALYPNMSVLQNILFPLRFKQVDDADKRAREMAELVQITPLLDRRPSQLSGGQQQRVALARALVKRPNLLLLDEPLSNLDATLRLTMRAEIRRIVTELGVTTILVTHDQLEATTMADRVICMNAGRIEQTGSAEDLYLRPDTLFVAGFIGSPPMNLLAVDPSAAGLRLDVDGPVTLGLRPELLRAAETGVPATVSHVEPMGRETLYTAQSELGQVRFLEPTARPNWAFGDMLKLAFDPADTLLFAPDGQRVPDAHATWKDLAHA</sequence>
<dbReference type="RefSeq" id="WP_035258549.1">
    <property type="nucleotide sequence ID" value="NZ_JFKE01000003.1"/>
</dbReference>
<keyword evidence="2" id="KW-0813">Transport</keyword>
<evidence type="ECO:0000313" key="10">
    <source>
        <dbReference type="Proteomes" id="UP000026249"/>
    </source>
</evidence>
<organism evidence="9 10">
    <name type="scientific">Actibacterium mucosum KCTC 23349</name>
    <dbReference type="NCBI Taxonomy" id="1454373"/>
    <lineage>
        <taxon>Bacteria</taxon>
        <taxon>Pseudomonadati</taxon>
        <taxon>Pseudomonadota</taxon>
        <taxon>Alphaproteobacteria</taxon>
        <taxon>Rhodobacterales</taxon>
        <taxon>Roseobacteraceae</taxon>
        <taxon>Actibacterium</taxon>
    </lineage>
</organism>
<dbReference type="InterPro" id="IPR003593">
    <property type="entry name" value="AAA+_ATPase"/>
</dbReference>
<dbReference type="Proteomes" id="UP000026249">
    <property type="component" value="Unassembled WGS sequence"/>
</dbReference>
<dbReference type="InterPro" id="IPR017871">
    <property type="entry name" value="ABC_transporter-like_CS"/>
</dbReference>
<dbReference type="PANTHER" id="PTHR43875">
    <property type="entry name" value="MALTODEXTRIN IMPORT ATP-BINDING PROTEIN MSMX"/>
    <property type="match status" value="1"/>
</dbReference>
<dbReference type="InterPro" id="IPR003439">
    <property type="entry name" value="ABC_transporter-like_ATP-bd"/>
</dbReference>
<keyword evidence="7" id="KW-0472">Membrane</keyword>
<feature type="domain" description="ABC transporter" evidence="8">
    <location>
        <begin position="4"/>
        <end position="232"/>
    </location>
</feature>
<dbReference type="FunFam" id="3.40.50.300:FF:000042">
    <property type="entry name" value="Maltose/maltodextrin ABC transporter, ATP-binding protein"/>
    <property type="match status" value="1"/>
</dbReference>
<dbReference type="GO" id="GO:0055052">
    <property type="term" value="C:ATP-binding cassette (ABC) transporter complex, substrate-binding subunit-containing"/>
    <property type="evidence" value="ECO:0007669"/>
    <property type="project" value="TreeGrafter"/>
</dbReference>
<accession>A0A037ZJG2</accession>
<evidence type="ECO:0000256" key="3">
    <source>
        <dbReference type="ARBA" id="ARBA00022475"/>
    </source>
</evidence>
<dbReference type="InterPro" id="IPR008995">
    <property type="entry name" value="Mo/tungstate-bd_C_term_dom"/>
</dbReference>
<evidence type="ECO:0000256" key="2">
    <source>
        <dbReference type="ARBA" id="ARBA00022448"/>
    </source>
</evidence>
<reference evidence="9 10" key="1">
    <citation type="submission" date="2014-03" db="EMBL/GenBank/DDBJ databases">
        <title>Draft Genome Sequence of Actibacterium mucosum KCTC 23349, a Marine Alphaproteobacterium with Complex Ionic Requirements Isolated from Mediterranean Seawater at Malvarrosa Beach, Valencia, Spain.</title>
        <authorList>
            <person name="Arahal D.R."/>
            <person name="Shao Z."/>
            <person name="Lai Q."/>
            <person name="Pujalte M.J."/>
        </authorList>
    </citation>
    <scope>NUCLEOTIDE SEQUENCE [LARGE SCALE GENOMIC DNA]</scope>
    <source>
        <strain evidence="9 10">KCTC 23349</strain>
    </source>
</reference>
<evidence type="ECO:0000259" key="8">
    <source>
        <dbReference type="PROSITE" id="PS50893"/>
    </source>
</evidence>